<dbReference type="EMBL" id="JARIHO010000009">
    <property type="protein sequence ID" value="KAJ7355818.1"/>
    <property type="molecule type" value="Genomic_DNA"/>
</dbReference>
<evidence type="ECO:0000313" key="5">
    <source>
        <dbReference type="EMBL" id="KAJ7355818.1"/>
    </source>
</evidence>
<protein>
    <submittedName>
        <fullName evidence="5">Caspase domain-containing protein</fullName>
    </submittedName>
</protein>
<dbReference type="GO" id="GO:0006508">
    <property type="term" value="P:proteolysis"/>
    <property type="evidence" value="ECO:0007669"/>
    <property type="project" value="InterPro"/>
</dbReference>
<name>A0AAD7EYE5_9AGAR</name>
<evidence type="ECO:0000313" key="6">
    <source>
        <dbReference type="Proteomes" id="UP001218218"/>
    </source>
</evidence>
<keyword evidence="6" id="KW-1185">Reference proteome</keyword>
<dbReference type="PANTHER" id="PTHR48104">
    <property type="entry name" value="METACASPASE-4"/>
    <property type="match status" value="1"/>
</dbReference>
<dbReference type="InterPro" id="IPR029030">
    <property type="entry name" value="Caspase-like_dom_sf"/>
</dbReference>
<dbReference type="GO" id="GO:0004197">
    <property type="term" value="F:cysteine-type endopeptidase activity"/>
    <property type="evidence" value="ECO:0007669"/>
    <property type="project" value="InterPro"/>
</dbReference>
<comment type="caution">
    <text evidence="5">The sequence shown here is derived from an EMBL/GenBank/DDBJ whole genome shotgun (WGS) entry which is preliminary data.</text>
</comment>
<dbReference type="InterPro" id="IPR050452">
    <property type="entry name" value="Metacaspase"/>
</dbReference>
<keyword evidence="3" id="KW-0645">Protease</keyword>
<dbReference type="Pfam" id="PF00656">
    <property type="entry name" value="Peptidase_C14"/>
    <property type="match status" value="1"/>
</dbReference>
<evidence type="ECO:0000256" key="3">
    <source>
        <dbReference type="ARBA" id="ARBA00022807"/>
    </source>
</evidence>
<evidence type="ECO:0000259" key="4">
    <source>
        <dbReference type="Pfam" id="PF00656"/>
    </source>
</evidence>
<dbReference type="Proteomes" id="UP001218218">
    <property type="component" value="Unassembled WGS sequence"/>
</dbReference>
<gene>
    <name evidence="5" type="ORF">DFH08DRAFT_690497</name>
</gene>
<dbReference type="GO" id="GO:0005737">
    <property type="term" value="C:cytoplasm"/>
    <property type="evidence" value="ECO:0007669"/>
    <property type="project" value="TreeGrafter"/>
</dbReference>
<evidence type="ECO:0000256" key="1">
    <source>
        <dbReference type="ARBA" id="ARBA00009005"/>
    </source>
</evidence>
<dbReference type="Gene3D" id="3.40.50.1460">
    <property type="match status" value="1"/>
</dbReference>
<accession>A0AAD7EYE5</accession>
<dbReference type="InterPro" id="IPR011600">
    <property type="entry name" value="Pept_C14_caspase"/>
</dbReference>
<keyword evidence="3" id="KW-0378">Hydrolase</keyword>
<keyword evidence="3" id="KW-0788">Thiol protease</keyword>
<evidence type="ECO:0000256" key="2">
    <source>
        <dbReference type="ARBA" id="ARBA00022703"/>
    </source>
</evidence>
<sequence>MTVTIQLREPDVTRDRRCPVFALVIGIDEYLSDAIPNLRGCVNDAQAVKTYLADRFHMPEAQLAFLSNQNATRANILATFESHLIDNPSVQEDDAIIVYYAGHGSRATAPDSWPSTDSKIETLVPHDERTKTPEEAVIHGIPDYTLNALLNRLASAKGNNITVILDCGYSASATRARSSFGILPVSRAVETRLPIPENLDRDLLVRTGEDSLPEGTNPKFMHSHVVLAACRQQQSAQECLSAAGEPRGFFTDGLIKQLRRVGPNRITYADLVDLLPTLPHQNPQCEGTNKERCIFDVEGPAQTYTLAVNEDGTMEVDAGTMHGVVVGTQFALNADQEDADRILVAASVSVDSSALIPVAPGRARVFPDGGRIVVADWHKDAAMMSVYIRTSEDPPLAAADASAHSHGRTSFLVVDSPDSADLTVARTEKDEFALTRLDAKLSRYELLDVRLPASTTNLPTVLDAIAHFNYFLAKRPAHDVLALSDVRLEMYNLRGEYGARVPNMAQGNLVDAGGEVRFRLDTQEKYGFAICNYSRHDLFAYLFYFDPASYSIDAWYLPESISLSPPLLRRSSPTAEPTRLTVGYGPAGGYAFQFVVPEGVPSDTGFLKLFISTVYLDLRCIEQPAAVDVVYDGGREARGHPWAGIEEAGEMWGALDVAVTMYTVDERPGDAPPQL</sequence>
<comment type="similarity">
    <text evidence="1">Belongs to the peptidase C14B family.</text>
</comment>
<proteinExistence type="inferred from homology"/>
<feature type="domain" description="Peptidase C14 caspase" evidence="4">
    <location>
        <begin position="21"/>
        <end position="271"/>
    </location>
</feature>
<dbReference type="GO" id="GO:0006915">
    <property type="term" value="P:apoptotic process"/>
    <property type="evidence" value="ECO:0007669"/>
    <property type="project" value="UniProtKB-KW"/>
</dbReference>
<dbReference type="AlphaFoldDB" id="A0AAD7EYE5"/>
<dbReference type="SUPFAM" id="SSF52129">
    <property type="entry name" value="Caspase-like"/>
    <property type="match status" value="1"/>
</dbReference>
<dbReference type="PANTHER" id="PTHR48104:SF30">
    <property type="entry name" value="METACASPASE-1"/>
    <property type="match status" value="1"/>
</dbReference>
<keyword evidence="2" id="KW-0053">Apoptosis</keyword>
<organism evidence="5 6">
    <name type="scientific">Mycena albidolilacea</name>
    <dbReference type="NCBI Taxonomy" id="1033008"/>
    <lineage>
        <taxon>Eukaryota</taxon>
        <taxon>Fungi</taxon>
        <taxon>Dikarya</taxon>
        <taxon>Basidiomycota</taxon>
        <taxon>Agaricomycotina</taxon>
        <taxon>Agaricomycetes</taxon>
        <taxon>Agaricomycetidae</taxon>
        <taxon>Agaricales</taxon>
        <taxon>Marasmiineae</taxon>
        <taxon>Mycenaceae</taxon>
        <taxon>Mycena</taxon>
    </lineage>
</organism>
<reference evidence="5" key="1">
    <citation type="submission" date="2023-03" db="EMBL/GenBank/DDBJ databases">
        <title>Massive genome expansion in bonnet fungi (Mycena s.s.) driven by repeated elements and novel gene families across ecological guilds.</title>
        <authorList>
            <consortium name="Lawrence Berkeley National Laboratory"/>
            <person name="Harder C.B."/>
            <person name="Miyauchi S."/>
            <person name="Viragh M."/>
            <person name="Kuo A."/>
            <person name="Thoen E."/>
            <person name="Andreopoulos B."/>
            <person name="Lu D."/>
            <person name="Skrede I."/>
            <person name="Drula E."/>
            <person name="Henrissat B."/>
            <person name="Morin E."/>
            <person name="Kohler A."/>
            <person name="Barry K."/>
            <person name="LaButti K."/>
            <person name="Morin E."/>
            <person name="Salamov A."/>
            <person name="Lipzen A."/>
            <person name="Mereny Z."/>
            <person name="Hegedus B."/>
            <person name="Baldrian P."/>
            <person name="Stursova M."/>
            <person name="Weitz H."/>
            <person name="Taylor A."/>
            <person name="Grigoriev I.V."/>
            <person name="Nagy L.G."/>
            <person name="Martin F."/>
            <person name="Kauserud H."/>
        </authorList>
    </citation>
    <scope>NUCLEOTIDE SEQUENCE</scope>
    <source>
        <strain evidence="5">CBHHK002</strain>
    </source>
</reference>